<dbReference type="SUPFAM" id="SSF51621">
    <property type="entry name" value="Phosphoenolpyruvate/pyruvate domain"/>
    <property type="match status" value="1"/>
</dbReference>
<dbReference type="InterPro" id="IPR040442">
    <property type="entry name" value="Pyrv_kinase-like_dom_sf"/>
</dbReference>
<dbReference type="PANTHER" id="PTHR11817">
    <property type="entry name" value="PYRUVATE KINASE"/>
    <property type="match status" value="1"/>
</dbReference>
<dbReference type="Gene3D" id="3.40.1380.20">
    <property type="entry name" value="Pyruvate kinase, C-terminal domain"/>
    <property type="match status" value="1"/>
</dbReference>
<dbReference type="NCBIfam" id="NF004978">
    <property type="entry name" value="PRK06354.1"/>
    <property type="match status" value="1"/>
</dbReference>
<dbReference type="Pfam" id="PF02887">
    <property type="entry name" value="PK_C"/>
    <property type="match status" value="1"/>
</dbReference>
<dbReference type="GO" id="GO:0004743">
    <property type="term" value="F:pyruvate kinase activity"/>
    <property type="evidence" value="ECO:0007669"/>
    <property type="project" value="UniProtKB-UniRule"/>
</dbReference>
<dbReference type="GO" id="GO:0030955">
    <property type="term" value="F:potassium ion binding"/>
    <property type="evidence" value="ECO:0007669"/>
    <property type="project" value="UniProtKB-UniRule"/>
</dbReference>
<dbReference type="GO" id="GO:0005524">
    <property type="term" value="F:ATP binding"/>
    <property type="evidence" value="ECO:0007669"/>
    <property type="project" value="UniProtKB-KW"/>
</dbReference>
<evidence type="ECO:0000256" key="7">
    <source>
        <dbReference type="ARBA" id="ARBA00022777"/>
    </source>
</evidence>
<reference evidence="16 17" key="1">
    <citation type="submission" date="2021-05" db="EMBL/GenBank/DDBJ databases">
        <title>A novel Methanospirillum isolate from a pyrite-forming mixed culture.</title>
        <authorList>
            <person name="Bunk B."/>
            <person name="Sproer C."/>
            <person name="Spring S."/>
            <person name="Pester M."/>
        </authorList>
    </citation>
    <scope>NUCLEOTIDE SEQUENCE [LARGE SCALE GENOMIC DNA]</scope>
    <source>
        <strain evidence="16 17">J.3.6.1-F.2.7.3</strain>
    </source>
</reference>
<comment type="catalytic activity">
    <reaction evidence="13">
        <text>pyruvate + ATP = phosphoenolpyruvate + ADP + H(+)</text>
        <dbReference type="Rhea" id="RHEA:18157"/>
        <dbReference type="ChEBI" id="CHEBI:15361"/>
        <dbReference type="ChEBI" id="CHEBI:15378"/>
        <dbReference type="ChEBI" id="CHEBI:30616"/>
        <dbReference type="ChEBI" id="CHEBI:58702"/>
        <dbReference type="ChEBI" id="CHEBI:456216"/>
        <dbReference type="EC" id="2.7.1.40"/>
    </reaction>
</comment>
<evidence type="ECO:0000259" key="15">
    <source>
        <dbReference type="Pfam" id="PF02887"/>
    </source>
</evidence>
<dbReference type="KEGG" id="mrtj:KHC33_12245"/>
<dbReference type="NCBIfam" id="TIGR01064">
    <property type="entry name" value="pyruv_kin"/>
    <property type="match status" value="1"/>
</dbReference>
<evidence type="ECO:0000256" key="9">
    <source>
        <dbReference type="ARBA" id="ARBA00022842"/>
    </source>
</evidence>
<comment type="pathway">
    <text evidence="1 13">Carbohydrate degradation; glycolysis; pyruvate from D-glyceraldehyde 3-phosphate: step 5/5.</text>
</comment>
<dbReference type="GO" id="GO:0016301">
    <property type="term" value="F:kinase activity"/>
    <property type="evidence" value="ECO:0007669"/>
    <property type="project" value="UniProtKB-KW"/>
</dbReference>
<dbReference type="Pfam" id="PF00224">
    <property type="entry name" value="PK"/>
    <property type="match status" value="1"/>
</dbReference>
<feature type="domain" description="Pyruvate kinase C-terminal" evidence="15">
    <location>
        <begin position="370"/>
        <end position="480"/>
    </location>
</feature>
<keyword evidence="8" id="KW-0067">ATP-binding</keyword>
<dbReference type="InterPro" id="IPR015813">
    <property type="entry name" value="Pyrv/PenolPyrv_kinase-like_dom"/>
</dbReference>
<dbReference type="Proteomes" id="UP000680656">
    <property type="component" value="Chromosome"/>
</dbReference>
<evidence type="ECO:0000259" key="14">
    <source>
        <dbReference type="Pfam" id="PF00224"/>
    </source>
</evidence>
<dbReference type="EMBL" id="CP075546">
    <property type="protein sequence ID" value="QVV88100.1"/>
    <property type="molecule type" value="Genomic_DNA"/>
</dbReference>
<dbReference type="Gene3D" id="2.40.33.10">
    <property type="entry name" value="PK beta-barrel domain-like"/>
    <property type="match status" value="1"/>
</dbReference>
<gene>
    <name evidence="16" type="primary">pyk</name>
    <name evidence="16" type="ORF">KHC33_12245</name>
</gene>
<dbReference type="InterPro" id="IPR015795">
    <property type="entry name" value="Pyrv_Knase_C"/>
</dbReference>
<dbReference type="SUPFAM" id="SSF50800">
    <property type="entry name" value="PK beta-barrel domain-like"/>
    <property type="match status" value="1"/>
</dbReference>
<dbReference type="InterPro" id="IPR001697">
    <property type="entry name" value="Pyr_Knase"/>
</dbReference>
<proteinExistence type="inferred from homology"/>
<dbReference type="InterPro" id="IPR015793">
    <property type="entry name" value="Pyrv_Knase_brl"/>
</dbReference>
<evidence type="ECO:0000256" key="2">
    <source>
        <dbReference type="ARBA" id="ARBA00008663"/>
    </source>
</evidence>
<organism evidence="16 17">
    <name type="scientific">Methanospirillum purgamenti</name>
    <dbReference type="NCBI Taxonomy" id="2834276"/>
    <lineage>
        <taxon>Archaea</taxon>
        <taxon>Methanobacteriati</taxon>
        <taxon>Methanobacteriota</taxon>
        <taxon>Stenosarchaea group</taxon>
        <taxon>Methanomicrobia</taxon>
        <taxon>Methanomicrobiales</taxon>
        <taxon>Methanospirillaceae</taxon>
        <taxon>Methanospirillum</taxon>
    </lineage>
</organism>
<evidence type="ECO:0000256" key="11">
    <source>
        <dbReference type="ARBA" id="ARBA00023317"/>
    </source>
</evidence>
<dbReference type="EC" id="2.7.1.40" evidence="3 12"/>
<evidence type="ECO:0000256" key="13">
    <source>
        <dbReference type="RuleBase" id="RU000504"/>
    </source>
</evidence>
<keyword evidence="5" id="KW-0479">Metal-binding</keyword>
<dbReference type="GO" id="GO:0000287">
    <property type="term" value="F:magnesium ion binding"/>
    <property type="evidence" value="ECO:0007669"/>
    <property type="project" value="UniProtKB-UniRule"/>
</dbReference>
<protein>
    <recommendedName>
        <fullName evidence="3 12">Pyruvate kinase</fullName>
        <ecNumber evidence="3 12">2.7.1.40</ecNumber>
    </recommendedName>
</protein>
<sequence>MNNPTCTSDPLNVCPLRRTKIIATIGPASENPRVMREMILSGMDIARLNFSHGSWEWHCETAQHIRTIAGELNREIGIMVDIPGPKLRVLAKSPPREVITGDTILIAAEDHESSGAIKVGPPDCVPYVYPGDMVLVGDGAVTLQVLKPGPLMLTTVTSGGTIKEGMGVVFPGRRPDVPYAGTRFQEYLKQGAALRPDYIALSFVGSAQDILDARSLLMKEGLETLPLIAKIECRRAVDALSSIAEHADGIMVARGDLGVELPIEQVPHIQKHIINICARQGIPVITATEMLESMVHRGRPTRAEVTDVANAIVDGTDATMLSAETSVGKHPGQAVIMMARIAVETEGHLPYLHMLNERSRWHEQNVEGVISYRACFIAEELESPAIVAFTRSGLTAERVSRCRPRAPILALTPDSEIARRLLLRWGVQPVISDPIESADELFTKAVKIAQYTGIAQSKDNLVIIAGNFSGKEGRTNMIKIEEIP</sequence>
<dbReference type="UniPathway" id="UPA00109">
    <property type="reaction ID" value="UER00188"/>
</dbReference>
<evidence type="ECO:0000256" key="10">
    <source>
        <dbReference type="ARBA" id="ARBA00023152"/>
    </source>
</evidence>
<name>A0A8E7AVL1_9EURY</name>
<keyword evidence="11 16" id="KW-0670">Pyruvate</keyword>
<dbReference type="RefSeq" id="WP_214418917.1">
    <property type="nucleotide sequence ID" value="NZ_CP075546.1"/>
</dbReference>
<keyword evidence="9 13" id="KW-0460">Magnesium</keyword>
<feature type="domain" description="Pyruvate kinase barrel" evidence="14">
    <location>
        <begin position="17"/>
        <end position="335"/>
    </location>
</feature>
<dbReference type="InterPro" id="IPR015806">
    <property type="entry name" value="Pyrv_Knase_insert_dom_sf"/>
</dbReference>
<keyword evidence="17" id="KW-1185">Reference proteome</keyword>
<keyword evidence="4 13" id="KW-0808">Transferase</keyword>
<evidence type="ECO:0000256" key="12">
    <source>
        <dbReference type="NCBIfam" id="TIGR01064"/>
    </source>
</evidence>
<evidence type="ECO:0000313" key="16">
    <source>
        <dbReference type="EMBL" id="QVV88100.1"/>
    </source>
</evidence>
<dbReference type="InterPro" id="IPR011037">
    <property type="entry name" value="Pyrv_Knase-like_insert_dom_sf"/>
</dbReference>
<dbReference type="InterPro" id="IPR036918">
    <property type="entry name" value="Pyrv_Knase_C_sf"/>
</dbReference>
<dbReference type="PRINTS" id="PR01050">
    <property type="entry name" value="PYRUVTKNASE"/>
</dbReference>
<keyword evidence="6" id="KW-0547">Nucleotide-binding</keyword>
<evidence type="ECO:0000256" key="5">
    <source>
        <dbReference type="ARBA" id="ARBA00022723"/>
    </source>
</evidence>
<dbReference type="NCBIfam" id="NF004491">
    <property type="entry name" value="PRK05826.1"/>
    <property type="match status" value="1"/>
</dbReference>
<evidence type="ECO:0000313" key="17">
    <source>
        <dbReference type="Proteomes" id="UP000680656"/>
    </source>
</evidence>
<dbReference type="AlphaFoldDB" id="A0A8E7AVL1"/>
<dbReference type="Gene3D" id="3.20.20.60">
    <property type="entry name" value="Phosphoenolpyruvate-binding domains"/>
    <property type="match status" value="1"/>
</dbReference>
<accession>A0A8E7AVL1</accession>
<evidence type="ECO:0000256" key="6">
    <source>
        <dbReference type="ARBA" id="ARBA00022741"/>
    </source>
</evidence>
<keyword evidence="7 13" id="KW-0418">Kinase</keyword>
<evidence type="ECO:0000256" key="8">
    <source>
        <dbReference type="ARBA" id="ARBA00022840"/>
    </source>
</evidence>
<keyword evidence="10 13" id="KW-0324">Glycolysis</keyword>
<dbReference type="GeneID" id="65097967"/>
<evidence type="ECO:0000256" key="3">
    <source>
        <dbReference type="ARBA" id="ARBA00012142"/>
    </source>
</evidence>
<comment type="similarity">
    <text evidence="2 13">Belongs to the pyruvate kinase family.</text>
</comment>
<evidence type="ECO:0000256" key="1">
    <source>
        <dbReference type="ARBA" id="ARBA00004997"/>
    </source>
</evidence>
<evidence type="ECO:0000256" key="4">
    <source>
        <dbReference type="ARBA" id="ARBA00022679"/>
    </source>
</evidence>
<dbReference type="SUPFAM" id="SSF52935">
    <property type="entry name" value="PK C-terminal domain-like"/>
    <property type="match status" value="1"/>
</dbReference>